<evidence type="ECO:0000313" key="2">
    <source>
        <dbReference type="Proteomes" id="UP001151752"/>
    </source>
</evidence>
<evidence type="ECO:0000313" key="1">
    <source>
        <dbReference type="EMBL" id="KAJ6738733.1"/>
    </source>
</evidence>
<dbReference type="PANTHER" id="PTHR46201">
    <property type="entry name" value="PHD FINGER PROTEIN MALE MEIOCYTE DEATH 1-RELATED"/>
    <property type="match status" value="1"/>
</dbReference>
<reference evidence="1" key="1">
    <citation type="submission" date="2022-11" db="EMBL/GenBank/DDBJ databases">
        <authorList>
            <person name="Hyden B.L."/>
            <person name="Feng K."/>
            <person name="Yates T."/>
            <person name="Jawdy S."/>
            <person name="Smart L.B."/>
            <person name="Muchero W."/>
        </authorList>
    </citation>
    <scope>NUCLEOTIDE SEQUENCE</scope>
    <source>
        <tissue evidence="1">Shoot tip</tissue>
    </source>
</reference>
<keyword evidence="2" id="KW-1185">Reference proteome</keyword>
<dbReference type="Proteomes" id="UP001151752">
    <property type="component" value="Chromosome 4"/>
</dbReference>
<comment type="caution">
    <text evidence="1">The sequence shown here is derived from an EMBL/GenBank/DDBJ whole genome shotgun (WGS) entry which is preliminary data.</text>
</comment>
<proteinExistence type="predicted"/>
<organism evidence="1 2">
    <name type="scientific">Salix koriyanagi</name>
    <dbReference type="NCBI Taxonomy" id="2511006"/>
    <lineage>
        <taxon>Eukaryota</taxon>
        <taxon>Viridiplantae</taxon>
        <taxon>Streptophyta</taxon>
        <taxon>Embryophyta</taxon>
        <taxon>Tracheophyta</taxon>
        <taxon>Spermatophyta</taxon>
        <taxon>Magnoliopsida</taxon>
        <taxon>eudicotyledons</taxon>
        <taxon>Gunneridae</taxon>
        <taxon>Pentapetalae</taxon>
        <taxon>rosids</taxon>
        <taxon>fabids</taxon>
        <taxon>Malpighiales</taxon>
        <taxon>Salicaceae</taxon>
        <taxon>Saliceae</taxon>
        <taxon>Salix</taxon>
    </lineage>
</organism>
<protein>
    <submittedName>
        <fullName evidence="1">PHD FINGER PROTEIN MALE MEIOCYTE DEATH 1-RELATED</fullName>
    </submittedName>
</protein>
<name>A0A9Q0ZLD9_9ROSI</name>
<gene>
    <name evidence="1" type="ORF">OIU74_003662</name>
</gene>
<dbReference type="AlphaFoldDB" id="A0A9Q0ZLD9"/>
<accession>A0A9Q0ZLD9</accession>
<dbReference type="PANTHER" id="PTHR46201:SF1">
    <property type="entry name" value="PHD FINGER PROTEIN MALE STERILITY 1"/>
    <property type="match status" value="1"/>
</dbReference>
<sequence>MMSYLDLISSRKRKREERVFRFKIFGENGYPAEFDGSFEQNIRKLLELAHFDRNNCSRMPSWSFKLEVIRQPTLHITLFVVEEPIEASLEHHCKHCQYVGEVLIP</sequence>
<reference evidence="1" key="2">
    <citation type="journal article" date="2023" name="Int. J. Mol. Sci.">
        <title>De Novo Assembly and Annotation of 11 Diverse Shrub Willow (Salix) Genomes Reveals Novel Gene Organization in Sex-Linked Regions.</title>
        <authorList>
            <person name="Hyden B."/>
            <person name="Feng K."/>
            <person name="Yates T.B."/>
            <person name="Jawdy S."/>
            <person name="Cereghino C."/>
            <person name="Smart L.B."/>
            <person name="Muchero W."/>
        </authorList>
    </citation>
    <scope>NUCLEOTIDE SEQUENCE</scope>
    <source>
        <tissue evidence="1">Shoot tip</tissue>
    </source>
</reference>
<dbReference type="EMBL" id="JAPFFM010000010">
    <property type="protein sequence ID" value="KAJ6738733.1"/>
    <property type="molecule type" value="Genomic_DNA"/>
</dbReference>